<dbReference type="Pfam" id="PF06985">
    <property type="entry name" value="HET"/>
    <property type="match status" value="1"/>
</dbReference>
<evidence type="ECO:0000313" key="3">
    <source>
        <dbReference type="Proteomes" id="UP001301958"/>
    </source>
</evidence>
<dbReference type="EMBL" id="MU865356">
    <property type="protein sequence ID" value="KAK4225963.1"/>
    <property type="molecule type" value="Genomic_DNA"/>
</dbReference>
<feature type="domain" description="Heterokaryon incompatibility" evidence="1">
    <location>
        <begin position="7"/>
        <end position="89"/>
    </location>
</feature>
<comment type="caution">
    <text evidence="2">The sequence shown here is derived from an EMBL/GenBank/DDBJ whole genome shotgun (WGS) entry which is preliminary data.</text>
</comment>
<name>A0AAN7GWT1_9PEZI</name>
<dbReference type="AlphaFoldDB" id="A0AAN7GWT1"/>
<dbReference type="Proteomes" id="UP001301958">
    <property type="component" value="Unassembled WGS sequence"/>
</dbReference>
<dbReference type="InterPro" id="IPR052895">
    <property type="entry name" value="HetReg/Transcr_Mod"/>
</dbReference>
<dbReference type="PANTHER" id="PTHR24148:SF64">
    <property type="entry name" value="HETEROKARYON INCOMPATIBILITY DOMAIN-CONTAINING PROTEIN"/>
    <property type="match status" value="1"/>
</dbReference>
<evidence type="ECO:0000313" key="2">
    <source>
        <dbReference type="EMBL" id="KAK4225963.1"/>
    </source>
</evidence>
<feature type="non-terminal residue" evidence="2">
    <location>
        <position position="1"/>
    </location>
</feature>
<protein>
    <submittedName>
        <fullName evidence="2">Heterokaryon incompatibility</fullName>
    </submittedName>
</protein>
<dbReference type="PANTHER" id="PTHR24148">
    <property type="entry name" value="ANKYRIN REPEAT DOMAIN-CONTAINING PROTEIN 39 HOMOLOG-RELATED"/>
    <property type="match status" value="1"/>
</dbReference>
<gene>
    <name evidence="2" type="ORF">QBC38DRAFT_326475</name>
</gene>
<evidence type="ECO:0000259" key="1">
    <source>
        <dbReference type="Pfam" id="PF06985"/>
    </source>
</evidence>
<organism evidence="2 3">
    <name type="scientific">Podospora fimiseda</name>
    <dbReference type="NCBI Taxonomy" id="252190"/>
    <lineage>
        <taxon>Eukaryota</taxon>
        <taxon>Fungi</taxon>
        <taxon>Dikarya</taxon>
        <taxon>Ascomycota</taxon>
        <taxon>Pezizomycotina</taxon>
        <taxon>Sordariomycetes</taxon>
        <taxon>Sordariomycetidae</taxon>
        <taxon>Sordariales</taxon>
        <taxon>Podosporaceae</taxon>
        <taxon>Podospora</taxon>
    </lineage>
</organism>
<sequence>LDHNPIFEALSYVWGDPTPIDTIVIDDIPIKIPRELQILLPYITYRIKTCQIWIDAMCINQTDDAEKGAQIAMMGRIYSQARNILSWLG</sequence>
<keyword evidence="3" id="KW-1185">Reference proteome</keyword>
<reference evidence="2" key="2">
    <citation type="submission" date="2023-05" db="EMBL/GenBank/DDBJ databases">
        <authorList>
            <consortium name="Lawrence Berkeley National Laboratory"/>
            <person name="Steindorff A."/>
            <person name="Hensen N."/>
            <person name="Bonometti L."/>
            <person name="Westerberg I."/>
            <person name="Brannstrom I.O."/>
            <person name="Guillou S."/>
            <person name="Cros-Aarteil S."/>
            <person name="Calhoun S."/>
            <person name="Haridas S."/>
            <person name="Kuo A."/>
            <person name="Mondo S."/>
            <person name="Pangilinan J."/>
            <person name="Riley R."/>
            <person name="Labutti K."/>
            <person name="Andreopoulos B."/>
            <person name="Lipzen A."/>
            <person name="Chen C."/>
            <person name="Yanf M."/>
            <person name="Daum C."/>
            <person name="Ng V."/>
            <person name="Clum A."/>
            <person name="Ohm R."/>
            <person name="Martin F."/>
            <person name="Silar P."/>
            <person name="Natvig D."/>
            <person name="Lalanne C."/>
            <person name="Gautier V."/>
            <person name="Ament-Velasquez S.L."/>
            <person name="Kruys A."/>
            <person name="Hutchinson M.I."/>
            <person name="Powell A.J."/>
            <person name="Barry K."/>
            <person name="Miller A.N."/>
            <person name="Grigoriev I.V."/>
            <person name="Debuchy R."/>
            <person name="Gladieux P."/>
            <person name="Thoren M.H."/>
            <person name="Johannesson H."/>
        </authorList>
    </citation>
    <scope>NUCLEOTIDE SEQUENCE</scope>
    <source>
        <strain evidence="2">CBS 990.96</strain>
    </source>
</reference>
<accession>A0AAN7GWT1</accession>
<feature type="non-terminal residue" evidence="2">
    <location>
        <position position="89"/>
    </location>
</feature>
<proteinExistence type="predicted"/>
<dbReference type="InterPro" id="IPR010730">
    <property type="entry name" value="HET"/>
</dbReference>
<reference evidence="2" key="1">
    <citation type="journal article" date="2023" name="Mol. Phylogenet. Evol.">
        <title>Genome-scale phylogeny and comparative genomics of the fungal order Sordariales.</title>
        <authorList>
            <person name="Hensen N."/>
            <person name="Bonometti L."/>
            <person name="Westerberg I."/>
            <person name="Brannstrom I.O."/>
            <person name="Guillou S."/>
            <person name="Cros-Aarteil S."/>
            <person name="Calhoun S."/>
            <person name="Haridas S."/>
            <person name="Kuo A."/>
            <person name="Mondo S."/>
            <person name="Pangilinan J."/>
            <person name="Riley R."/>
            <person name="LaButti K."/>
            <person name="Andreopoulos B."/>
            <person name="Lipzen A."/>
            <person name="Chen C."/>
            <person name="Yan M."/>
            <person name="Daum C."/>
            <person name="Ng V."/>
            <person name="Clum A."/>
            <person name="Steindorff A."/>
            <person name="Ohm R.A."/>
            <person name="Martin F."/>
            <person name="Silar P."/>
            <person name="Natvig D.O."/>
            <person name="Lalanne C."/>
            <person name="Gautier V."/>
            <person name="Ament-Velasquez S.L."/>
            <person name="Kruys A."/>
            <person name="Hutchinson M.I."/>
            <person name="Powell A.J."/>
            <person name="Barry K."/>
            <person name="Miller A.N."/>
            <person name="Grigoriev I.V."/>
            <person name="Debuchy R."/>
            <person name="Gladieux P."/>
            <person name="Hiltunen Thoren M."/>
            <person name="Johannesson H."/>
        </authorList>
    </citation>
    <scope>NUCLEOTIDE SEQUENCE</scope>
    <source>
        <strain evidence="2">CBS 990.96</strain>
    </source>
</reference>